<dbReference type="EC" id="3.4.23.36" evidence="9"/>
<evidence type="ECO:0000256" key="5">
    <source>
        <dbReference type="ARBA" id="ARBA00022750"/>
    </source>
</evidence>
<evidence type="ECO:0000313" key="12">
    <source>
        <dbReference type="Proteomes" id="UP000598350"/>
    </source>
</evidence>
<keyword evidence="2 9" id="KW-1003">Cell membrane</keyword>
<accession>A0ABR7VEV2</accession>
<evidence type="ECO:0000256" key="6">
    <source>
        <dbReference type="ARBA" id="ARBA00022801"/>
    </source>
</evidence>
<evidence type="ECO:0000313" key="11">
    <source>
        <dbReference type="EMBL" id="MBD0851400.1"/>
    </source>
</evidence>
<protein>
    <recommendedName>
        <fullName evidence="9">Lipoprotein signal peptidase</fullName>
        <ecNumber evidence="9">3.4.23.36</ecNumber>
    </recommendedName>
    <alternativeName>
        <fullName evidence="9">Prolipoprotein signal peptidase</fullName>
    </alternativeName>
    <alternativeName>
        <fullName evidence="9">Signal peptidase II</fullName>
        <shortName evidence="9">SPase II</shortName>
    </alternativeName>
</protein>
<proteinExistence type="inferred from homology"/>
<comment type="subcellular location">
    <subcellularLocation>
        <location evidence="9">Cell membrane</location>
        <topology evidence="9">Multi-pass membrane protein</topology>
    </subcellularLocation>
</comment>
<comment type="caution">
    <text evidence="11">The sequence shown here is derived from an EMBL/GenBank/DDBJ whole genome shotgun (WGS) entry which is preliminary data.</text>
</comment>
<keyword evidence="3 9" id="KW-0645">Protease</keyword>
<evidence type="ECO:0000256" key="2">
    <source>
        <dbReference type="ARBA" id="ARBA00022475"/>
    </source>
</evidence>
<evidence type="ECO:0000256" key="7">
    <source>
        <dbReference type="ARBA" id="ARBA00022989"/>
    </source>
</evidence>
<keyword evidence="12" id="KW-1185">Reference proteome</keyword>
<keyword evidence="11" id="KW-0449">Lipoprotein</keyword>
<evidence type="ECO:0000256" key="4">
    <source>
        <dbReference type="ARBA" id="ARBA00022692"/>
    </source>
</evidence>
<feature type="transmembrane region" description="Helical" evidence="9">
    <location>
        <begin position="178"/>
        <end position="196"/>
    </location>
</feature>
<comment type="catalytic activity">
    <reaction evidence="9">
        <text>Release of signal peptides from bacterial membrane prolipoproteins. Hydrolyzes -Xaa-Yaa-Zaa-|-(S,diacylglyceryl)Cys-, in which Xaa is hydrophobic (preferably Leu), and Yaa (Ala or Ser) and Zaa (Gly or Ala) have small, neutral side chains.</text>
        <dbReference type="EC" id="3.4.23.36"/>
    </reaction>
</comment>
<gene>
    <name evidence="9" type="primary">lspA</name>
    <name evidence="11" type="ORF">HPE63_12040</name>
</gene>
<comment type="caution">
    <text evidence="9">Lacks conserved residue(s) required for the propagation of feature annotation.</text>
</comment>
<feature type="active site" evidence="9">
    <location>
        <position position="149"/>
    </location>
</feature>
<dbReference type="InterPro" id="IPR001872">
    <property type="entry name" value="Peptidase_A8"/>
</dbReference>
<comment type="pathway">
    <text evidence="9">Protein modification; lipoprotein biosynthesis (signal peptide cleavage).</text>
</comment>
<feature type="active site" evidence="9">
    <location>
        <position position="183"/>
    </location>
</feature>
<comment type="similarity">
    <text evidence="1 9 10">Belongs to the peptidase A8 family.</text>
</comment>
<dbReference type="PANTHER" id="PTHR33695">
    <property type="entry name" value="LIPOPROTEIN SIGNAL PEPTIDASE"/>
    <property type="match status" value="1"/>
</dbReference>
<comment type="function">
    <text evidence="9">This protein specifically catalyzes the removal of signal peptides from prolipoproteins.</text>
</comment>
<keyword evidence="7 9" id="KW-1133">Transmembrane helix</keyword>
<dbReference type="HAMAP" id="MF_00161">
    <property type="entry name" value="LspA"/>
    <property type="match status" value="1"/>
</dbReference>
<feature type="transmembrane region" description="Helical" evidence="9">
    <location>
        <begin position="69"/>
        <end position="87"/>
    </location>
</feature>
<evidence type="ECO:0000256" key="3">
    <source>
        <dbReference type="ARBA" id="ARBA00022670"/>
    </source>
</evidence>
<dbReference type="PRINTS" id="PR00781">
    <property type="entry name" value="LIPOSIGPTASE"/>
</dbReference>
<reference evidence="11 12" key="1">
    <citation type="submission" date="2020-05" db="EMBL/GenBank/DDBJ databases">
        <title>The draft genome sequence of Maribacter arenosus CAU 1321.</title>
        <authorList>
            <person name="Mu L."/>
        </authorList>
    </citation>
    <scope>NUCLEOTIDE SEQUENCE [LARGE SCALE GENOMIC DNA]</scope>
    <source>
        <strain evidence="11 12">CAU 1321</strain>
    </source>
</reference>
<sequence>MSIKKSVLLIVLVLLVDQVSKIYIKTHFVLGESYEVFEWFKIHFIENSGAAWGAKLNDFLPISENTGKIILTIFRLFAVAGIGYWLYDSIKKHASRTLVIAVSLIFAGALGNIIDSVFYGMIFNESINEIATLFSDEPYGGLFFGKVVDMLYFPLIDTILPAWIPYFGGKSFSFFDPVFNIADTAISTGVGILLVFNKKAFGQKSDEDPLGENQDLENL</sequence>
<feature type="transmembrane region" description="Helical" evidence="9">
    <location>
        <begin position="99"/>
        <end position="122"/>
    </location>
</feature>
<dbReference type="NCBIfam" id="NF011369">
    <property type="entry name" value="PRK14788.1"/>
    <property type="match status" value="1"/>
</dbReference>
<evidence type="ECO:0000256" key="10">
    <source>
        <dbReference type="RuleBase" id="RU004181"/>
    </source>
</evidence>
<dbReference type="Pfam" id="PF01252">
    <property type="entry name" value="Peptidase_A8"/>
    <property type="match status" value="1"/>
</dbReference>
<keyword evidence="5 9" id="KW-0064">Aspartyl protease</keyword>
<keyword evidence="8 9" id="KW-0472">Membrane</keyword>
<dbReference type="RefSeq" id="WP_188314521.1">
    <property type="nucleotide sequence ID" value="NZ_JABTCG010000004.1"/>
</dbReference>
<evidence type="ECO:0000256" key="8">
    <source>
        <dbReference type="ARBA" id="ARBA00023136"/>
    </source>
</evidence>
<keyword evidence="6 9" id="KW-0378">Hydrolase</keyword>
<keyword evidence="4 9" id="KW-0812">Transmembrane</keyword>
<name>A0ABR7VEV2_9FLAO</name>
<dbReference type="Proteomes" id="UP000598350">
    <property type="component" value="Unassembled WGS sequence"/>
</dbReference>
<dbReference type="EMBL" id="JABTCG010000004">
    <property type="protein sequence ID" value="MBD0851400.1"/>
    <property type="molecule type" value="Genomic_DNA"/>
</dbReference>
<dbReference type="PANTHER" id="PTHR33695:SF1">
    <property type="entry name" value="LIPOPROTEIN SIGNAL PEPTIDASE"/>
    <property type="match status" value="1"/>
</dbReference>
<evidence type="ECO:0000256" key="1">
    <source>
        <dbReference type="ARBA" id="ARBA00006139"/>
    </source>
</evidence>
<organism evidence="11 12">
    <name type="scientific">Maribacter arenosus</name>
    <dbReference type="NCBI Taxonomy" id="1854708"/>
    <lineage>
        <taxon>Bacteria</taxon>
        <taxon>Pseudomonadati</taxon>
        <taxon>Bacteroidota</taxon>
        <taxon>Flavobacteriia</taxon>
        <taxon>Flavobacteriales</taxon>
        <taxon>Flavobacteriaceae</taxon>
        <taxon>Maribacter</taxon>
    </lineage>
</organism>
<evidence type="ECO:0000256" key="9">
    <source>
        <dbReference type="HAMAP-Rule" id="MF_00161"/>
    </source>
</evidence>